<reference evidence="4" key="2">
    <citation type="submission" date="2020-04" db="EMBL/GenBank/DDBJ databases">
        <authorList>
            <consortium name="NCBI Genome Project"/>
        </authorList>
    </citation>
    <scope>NUCLEOTIDE SEQUENCE</scope>
    <source>
        <strain evidence="4">CBS 781.70</strain>
    </source>
</reference>
<sequence>MLAVQGTNKATNHHPNHQTWNLQYSSLILNIHTIRNEPPSTTLHPIGHIIIPDHPHPPSSLPAPHPQPSSPHLQPSSKRPPLPGASPRPLTSPGAFAAVGFNKFSKLPPARGNWYIRPTMKWRDELNVYPRKRREQVALLHRWWMEAV</sequence>
<evidence type="ECO:0000313" key="2">
    <source>
        <dbReference type="EMBL" id="KAF1814057.1"/>
    </source>
</evidence>
<evidence type="ECO:0000313" key="4">
    <source>
        <dbReference type="RefSeq" id="XP_033535688.1"/>
    </source>
</evidence>
<gene>
    <name evidence="2 4" type="ORF">P152DRAFT_303156</name>
</gene>
<dbReference type="Proteomes" id="UP000504638">
    <property type="component" value="Unplaced"/>
</dbReference>
<dbReference type="RefSeq" id="XP_033535688.1">
    <property type="nucleotide sequence ID" value="XM_033675098.1"/>
</dbReference>
<feature type="region of interest" description="Disordered" evidence="1">
    <location>
        <begin position="42"/>
        <end position="94"/>
    </location>
</feature>
<evidence type="ECO:0000256" key="1">
    <source>
        <dbReference type="SAM" id="MobiDB-lite"/>
    </source>
</evidence>
<keyword evidence="3" id="KW-1185">Reference proteome</keyword>
<dbReference type="EMBL" id="ML975154">
    <property type="protein sequence ID" value="KAF1814057.1"/>
    <property type="molecule type" value="Genomic_DNA"/>
</dbReference>
<organism evidence="2">
    <name type="scientific">Eremomyces bilateralis CBS 781.70</name>
    <dbReference type="NCBI Taxonomy" id="1392243"/>
    <lineage>
        <taxon>Eukaryota</taxon>
        <taxon>Fungi</taxon>
        <taxon>Dikarya</taxon>
        <taxon>Ascomycota</taxon>
        <taxon>Pezizomycotina</taxon>
        <taxon>Dothideomycetes</taxon>
        <taxon>Dothideomycetes incertae sedis</taxon>
        <taxon>Eremomycetales</taxon>
        <taxon>Eremomycetaceae</taxon>
        <taxon>Eremomyces</taxon>
    </lineage>
</organism>
<accession>A0A6G1G7L0</accession>
<dbReference type="AlphaFoldDB" id="A0A6G1G7L0"/>
<proteinExistence type="predicted"/>
<protein>
    <submittedName>
        <fullName evidence="2 4">Uncharacterized protein</fullName>
    </submittedName>
</protein>
<dbReference type="GeneID" id="54415668"/>
<name>A0A6G1G7L0_9PEZI</name>
<evidence type="ECO:0000313" key="3">
    <source>
        <dbReference type="Proteomes" id="UP000504638"/>
    </source>
</evidence>
<reference evidence="4" key="3">
    <citation type="submission" date="2025-04" db="UniProtKB">
        <authorList>
            <consortium name="RefSeq"/>
        </authorList>
    </citation>
    <scope>IDENTIFICATION</scope>
    <source>
        <strain evidence="4">CBS 781.70</strain>
    </source>
</reference>
<feature type="compositionally biased region" description="Pro residues" evidence="1">
    <location>
        <begin position="57"/>
        <end position="69"/>
    </location>
</feature>
<reference evidence="2 4" key="1">
    <citation type="submission" date="2020-01" db="EMBL/GenBank/DDBJ databases">
        <authorList>
            <consortium name="DOE Joint Genome Institute"/>
            <person name="Haridas S."/>
            <person name="Albert R."/>
            <person name="Binder M."/>
            <person name="Bloem J."/>
            <person name="Labutti K."/>
            <person name="Salamov A."/>
            <person name="Andreopoulos B."/>
            <person name="Baker S.E."/>
            <person name="Barry K."/>
            <person name="Bills G."/>
            <person name="Bluhm B.H."/>
            <person name="Cannon C."/>
            <person name="Castanera R."/>
            <person name="Culley D.E."/>
            <person name="Daum C."/>
            <person name="Ezra D."/>
            <person name="Gonzalez J.B."/>
            <person name="Henrissat B."/>
            <person name="Kuo A."/>
            <person name="Liang C."/>
            <person name="Lipzen A."/>
            <person name="Lutzoni F."/>
            <person name="Magnuson J."/>
            <person name="Mondo S."/>
            <person name="Nolan M."/>
            <person name="Ohm R."/>
            <person name="Pangilinan J."/>
            <person name="Park H.-J."/>
            <person name="Ramirez L."/>
            <person name="Alfaro M."/>
            <person name="Sun H."/>
            <person name="Tritt A."/>
            <person name="Yoshinaga Y."/>
            <person name="Zwiers L.-H."/>
            <person name="Turgeon B.G."/>
            <person name="Goodwin S.B."/>
            <person name="Spatafora J.W."/>
            <person name="Crous P.W."/>
            <person name="Grigoriev I.V."/>
        </authorList>
    </citation>
    <scope>NUCLEOTIDE SEQUENCE</scope>
    <source>
        <strain evidence="2 4">CBS 781.70</strain>
    </source>
</reference>